<protein>
    <submittedName>
        <fullName evidence="1">Uncharacterized protein</fullName>
    </submittedName>
</protein>
<name>A0A193SBM7_9ZZZZ</name>
<evidence type="ECO:0000313" key="1">
    <source>
        <dbReference type="EMBL" id="CVK35500.1"/>
    </source>
</evidence>
<sequence>MTKPLTLNSRAPYERVCTACRQVRAAIEYASGRQVCTRCIASRADGVVPSGDKGVRPHYRTYDGAELRPFIARPGALSAFALPSQSFGQRVYPQDQPPTTDR</sequence>
<dbReference type="EMBL" id="LT158602">
    <property type="protein sequence ID" value="CVK35500.1"/>
    <property type="molecule type" value="Genomic_DNA"/>
</dbReference>
<proteinExistence type="predicted"/>
<geneLocation type="plasmid" evidence="1">
    <name>pMC2</name>
</geneLocation>
<keyword evidence="1" id="KW-0614">Plasmid</keyword>
<organism evidence="1">
    <name type="scientific">biofilter metagenome</name>
    <dbReference type="NCBI Taxonomy" id="1070537"/>
    <lineage>
        <taxon>unclassified sequences</taxon>
        <taxon>metagenomes</taxon>
        <taxon>ecological metagenomes</taxon>
    </lineage>
</organism>
<gene>
    <name evidence="1" type="ORF">MCM2015_pMC2_8</name>
</gene>
<dbReference type="AlphaFoldDB" id="A0A193SBM7"/>
<accession>A0A193SBM7</accession>
<reference evidence="1" key="1">
    <citation type="journal article" date="2016" name="Sci. Rep.">
        <title>Genomics of high molecular weight plasmids isolated from an on-farm biopurification system.</title>
        <authorList>
            <person name="Martini M.C."/>
            <person name="Wibberg D."/>
            <person name="Lozano M."/>
            <person name="Torres Tejerizo G."/>
            <person name="Albicoro F.J."/>
            <person name="Jaenicke S."/>
            <person name="van Elsas J.D."/>
            <person name="Petroni A."/>
            <person name="Garcillan-Barcia M.P."/>
            <person name="de la Cruz F."/>
            <person name="Schluter A."/>
            <person name="Puhler A."/>
            <person name="Pistorio M."/>
            <person name="Lagares A."/>
            <person name="Del Papa M.F."/>
        </authorList>
    </citation>
    <scope>NUCLEOTIDE SEQUENCE</scope>
    <source>
        <plasmid evidence="1">pMC2</plasmid>
    </source>
</reference>